<sequence>MTQLSFYFQRLLNKIWFLPAAFSVVALLTVGLALYLARWAPDKLPWTISQEAVQSILEILATSLLTVSVFALSTLISALSSASGSTSPRAVPLIVGDRAAQTSISVFIGAFLFSIVAILGLSAGIYGSASRLILFSATLAVVAIVIAALIRWIAQISDIGRVGHTIDRVETATGKALSQLLEHPFFGCRRLEGEAKGQALFADQLGYVQHFDAARLNSLGEEHDLQIAITALPGTYVSSVRPLMKIVGTVSDELKSKLTGAFVIGDSRTFDYDPRFGLSVLAEIADRALSPAVNDAGTAIDVLGRLTRLLSEWNPDAADASVEHERVSAPQLRPRDLIEDAFRPIARDGAGTIEIVLRLLHGLEVIAETNPFLRQEAIQAATDAVHRAERALQAPSDINALHEVKKAFRS</sequence>
<accession>A0A3S4GF40</accession>
<keyword evidence="1" id="KW-0812">Transmembrane</keyword>
<keyword evidence="1" id="KW-1133">Transmembrane helix</keyword>
<dbReference type="Proteomes" id="UP000268844">
    <property type="component" value="Unassembled WGS sequence"/>
</dbReference>
<dbReference type="InterPro" id="IPR018723">
    <property type="entry name" value="DUF2254_membrane"/>
</dbReference>
<dbReference type="AlphaFoldDB" id="A0A3S4GF40"/>
<evidence type="ECO:0000313" key="3">
    <source>
        <dbReference type="Proteomes" id="UP000268844"/>
    </source>
</evidence>
<evidence type="ECO:0000256" key="1">
    <source>
        <dbReference type="SAM" id="Phobius"/>
    </source>
</evidence>
<proteinExistence type="predicted"/>
<organism evidence="2 3">
    <name type="scientific">Devosia equisanguinis</name>
    <dbReference type="NCBI Taxonomy" id="2490941"/>
    <lineage>
        <taxon>Bacteria</taxon>
        <taxon>Pseudomonadati</taxon>
        <taxon>Pseudomonadota</taxon>
        <taxon>Alphaproteobacteria</taxon>
        <taxon>Hyphomicrobiales</taxon>
        <taxon>Devosiaceae</taxon>
        <taxon>Devosia</taxon>
    </lineage>
</organism>
<gene>
    <name evidence="2" type="ORF">DEVEQU_00201</name>
</gene>
<dbReference type="EMBL" id="UZWD01000004">
    <property type="protein sequence ID" value="VDS03081.1"/>
    <property type="molecule type" value="Genomic_DNA"/>
</dbReference>
<dbReference type="RefSeq" id="WP_126148686.1">
    <property type="nucleotide sequence ID" value="NZ_JBHTMH010000002.1"/>
</dbReference>
<protein>
    <recommendedName>
        <fullName evidence="4">DUF2254 domain-containing protein</fullName>
    </recommendedName>
</protein>
<feature type="transmembrane region" description="Helical" evidence="1">
    <location>
        <begin position="15"/>
        <end position="36"/>
    </location>
</feature>
<dbReference type="OrthoDB" id="2955631at2"/>
<feature type="transmembrane region" description="Helical" evidence="1">
    <location>
        <begin position="56"/>
        <end position="79"/>
    </location>
</feature>
<dbReference type="Pfam" id="PF10011">
    <property type="entry name" value="DUF2254"/>
    <property type="match status" value="1"/>
</dbReference>
<keyword evidence="3" id="KW-1185">Reference proteome</keyword>
<feature type="transmembrane region" description="Helical" evidence="1">
    <location>
        <begin position="132"/>
        <end position="154"/>
    </location>
</feature>
<keyword evidence="1" id="KW-0472">Membrane</keyword>
<reference evidence="2 3" key="1">
    <citation type="submission" date="2018-12" db="EMBL/GenBank/DDBJ databases">
        <authorList>
            <person name="Criscuolo A."/>
        </authorList>
    </citation>
    <scope>NUCLEOTIDE SEQUENCE [LARGE SCALE GENOMIC DNA]</scope>
    <source>
        <strain evidence="2">ACIP1116281</strain>
    </source>
</reference>
<name>A0A3S4GF40_9HYPH</name>
<feature type="transmembrane region" description="Helical" evidence="1">
    <location>
        <begin position="99"/>
        <end position="120"/>
    </location>
</feature>
<evidence type="ECO:0008006" key="4">
    <source>
        <dbReference type="Google" id="ProtNLM"/>
    </source>
</evidence>
<evidence type="ECO:0000313" key="2">
    <source>
        <dbReference type="EMBL" id="VDS03081.1"/>
    </source>
</evidence>